<dbReference type="SUPFAM" id="SSF47203">
    <property type="entry name" value="Acyl-CoA dehydrogenase C-terminal domain-like"/>
    <property type="match status" value="1"/>
</dbReference>
<evidence type="ECO:0000256" key="3">
    <source>
        <dbReference type="ARBA" id="ARBA00011738"/>
    </source>
</evidence>
<comment type="cofactor">
    <cofactor evidence="1 7">
        <name>FAD</name>
        <dbReference type="ChEBI" id="CHEBI:57692"/>
    </cofactor>
</comment>
<dbReference type="Gene3D" id="2.40.110.10">
    <property type="entry name" value="Butyryl-CoA Dehydrogenase, subunit A, domain 2"/>
    <property type="match status" value="1"/>
</dbReference>
<evidence type="ECO:0000313" key="11">
    <source>
        <dbReference type="EMBL" id="MBP0484548.1"/>
    </source>
</evidence>
<proteinExistence type="inferred from homology"/>
<dbReference type="InterPro" id="IPR037069">
    <property type="entry name" value="AcylCoA_DH/ox_N_sf"/>
</dbReference>
<evidence type="ECO:0000259" key="10">
    <source>
        <dbReference type="Pfam" id="PF02771"/>
    </source>
</evidence>
<dbReference type="AlphaFoldDB" id="A0A940S1U7"/>
<feature type="domain" description="Acyl-CoA dehydrogenase/oxidase C-terminal" evidence="8">
    <location>
        <begin position="241"/>
        <end position="387"/>
    </location>
</feature>
<sequence length="401" mass="44333">MDFAISPELEALRSRVADFVETGLIPLESDPVSYDAHENIDEGLLERLRAEARAQGLWCLQLRPETGGGGLGKAGMAVVYEEMNRSIFGPVVFNSAAPDDGNMMVLEALATEAQKQRWLAPIVRGEVRSAFAMTEPAPGGGSDPGMMLTRAEKRGGRYVVSGRKWFITGAAAAAHFILIARTSDDARRGHTAFLFHRDDPGWEIARRIPIMGPEEHGGHCELVFDGLEIPEENVLMGEGLGMKVTQTRLGPARLTHCMRWLGLAKRCMEIATEYAERREGFGQRLIERESVAQMLGDIAMRIEVGRLLVMKAAWEIDRGGFARKEVSMAKIQVANVLHDAADVAIQINGARGYSKDTVLEWIYRYARQARLVDGADEVHRMVLSRSLGAEGRGFWSWPVES</sequence>
<evidence type="ECO:0000259" key="8">
    <source>
        <dbReference type="Pfam" id="PF00441"/>
    </source>
</evidence>
<feature type="domain" description="Acyl-CoA dehydrogenase/oxidase N-terminal" evidence="10">
    <location>
        <begin position="6"/>
        <end position="126"/>
    </location>
</feature>
<dbReference type="InterPro" id="IPR036250">
    <property type="entry name" value="AcylCo_DH-like_C"/>
</dbReference>
<evidence type="ECO:0000256" key="1">
    <source>
        <dbReference type="ARBA" id="ARBA00001974"/>
    </source>
</evidence>
<protein>
    <submittedName>
        <fullName evidence="11">Acyl-CoA dehydrogenase family protein</fullName>
    </submittedName>
</protein>
<dbReference type="PANTHER" id="PTHR48083:SF13">
    <property type="entry name" value="ACYL-COA DEHYDROGENASE FAMILY MEMBER 11"/>
    <property type="match status" value="1"/>
</dbReference>
<evidence type="ECO:0000256" key="5">
    <source>
        <dbReference type="ARBA" id="ARBA00022827"/>
    </source>
</evidence>
<dbReference type="RefSeq" id="WP_209363002.1">
    <property type="nucleotide sequence ID" value="NZ_JAGISH010000014.1"/>
</dbReference>
<dbReference type="Pfam" id="PF02770">
    <property type="entry name" value="Acyl-CoA_dh_M"/>
    <property type="match status" value="1"/>
</dbReference>
<dbReference type="EMBL" id="JAGISH010000014">
    <property type="protein sequence ID" value="MBP0484548.1"/>
    <property type="molecule type" value="Genomic_DNA"/>
</dbReference>
<dbReference type="GO" id="GO:0005737">
    <property type="term" value="C:cytoplasm"/>
    <property type="evidence" value="ECO:0007669"/>
    <property type="project" value="TreeGrafter"/>
</dbReference>
<evidence type="ECO:0000313" key="12">
    <source>
        <dbReference type="Proteomes" id="UP000675940"/>
    </source>
</evidence>
<accession>A0A940S1U7</accession>
<dbReference type="Gene3D" id="1.20.140.10">
    <property type="entry name" value="Butyryl-CoA Dehydrogenase, subunit A, domain 3"/>
    <property type="match status" value="1"/>
</dbReference>
<dbReference type="SUPFAM" id="SSF56645">
    <property type="entry name" value="Acyl-CoA dehydrogenase NM domain-like"/>
    <property type="match status" value="1"/>
</dbReference>
<dbReference type="Proteomes" id="UP000675940">
    <property type="component" value="Unassembled WGS sequence"/>
</dbReference>
<keyword evidence="4 7" id="KW-0285">Flavoprotein</keyword>
<gene>
    <name evidence="11" type="ORF">J5474_18915</name>
</gene>
<dbReference type="GO" id="GO:0033539">
    <property type="term" value="P:fatty acid beta-oxidation using acyl-CoA dehydrogenase"/>
    <property type="evidence" value="ECO:0007669"/>
    <property type="project" value="TreeGrafter"/>
</dbReference>
<dbReference type="GO" id="GO:0003995">
    <property type="term" value="F:acyl-CoA dehydrogenase activity"/>
    <property type="evidence" value="ECO:0007669"/>
    <property type="project" value="TreeGrafter"/>
</dbReference>
<dbReference type="InterPro" id="IPR013786">
    <property type="entry name" value="AcylCoA_DH/ox_N"/>
</dbReference>
<evidence type="ECO:0000259" key="9">
    <source>
        <dbReference type="Pfam" id="PF02770"/>
    </source>
</evidence>
<evidence type="ECO:0000256" key="7">
    <source>
        <dbReference type="RuleBase" id="RU362125"/>
    </source>
</evidence>
<evidence type="ECO:0000256" key="2">
    <source>
        <dbReference type="ARBA" id="ARBA00009347"/>
    </source>
</evidence>
<name>A0A940S1U7_9RHOB</name>
<dbReference type="Pfam" id="PF00441">
    <property type="entry name" value="Acyl-CoA_dh_1"/>
    <property type="match status" value="1"/>
</dbReference>
<dbReference type="InterPro" id="IPR006091">
    <property type="entry name" value="Acyl-CoA_Oxase/DH_mid-dom"/>
</dbReference>
<keyword evidence="12" id="KW-1185">Reference proteome</keyword>
<comment type="subunit">
    <text evidence="3">Homodimer.</text>
</comment>
<feature type="domain" description="Acyl-CoA oxidase/dehydrogenase middle" evidence="9">
    <location>
        <begin position="130"/>
        <end position="225"/>
    </location>
</feature>
<evidence type="ECO:0000256" key="6">
    <source>
        <dbReference type="ARBA" id="ARBA00023002"/>
    </source>
</evidence>
<reference evidence="11" key="1">
    <citation type="submission" date="2021-03" db="EMBL/GenBank/DDBJ databases">
        <title>Sagittula salina sp. nov. strain M10.9X isolated from the marine waste.</title>
        <authorList>
            <person name="Satari L."/>
            <person name="Molina-Menor E."/>
            <person name="Vidal-Verdu A."/>
            <person name="Pascual J."/>
            <person name="Pereto J."/>
            <person name="Porcar M."/>
        </authorList>
    </citation>
    <scope>NUCLEOTIDE SEQUENCE</scope>
    <source>
        <strain evidence="11">M10.9X</strain>
    </source>
</reference>
<dbReference type="GO" id="GO:0050660">
    <property type="term" value="F:flavin adenine dinucleotide binding"/>
    <property type="evidence" value="ECO:0007669"/>
    <property type="project" value="InterPro"/>
</dbReference>
<comment type="caution">
    <text evidence="11">The sequence shown here is derived from an EMBL/GenBank/DDBJ whole genome shotgun (WGS) entry which is preliminary data.</text>
</comment>
<dbReference type="InterPro" id="IPR009075">
    <property type="entry name" value="AcylCo_DH/oxidase_C"/>
</dbReference>
<dbReference type="PANTHER" id="PTHR48083">
    <property type="entry name" value="MEDIUM-CHAIN SPECIFIC ACYL-COA DEHYDROGENASE, MITOCHONDRIAL-RELATED"/>
    <property type="match status" value="1"/>
</dbReference>
<organism evidence="11 12">
    <name type="scientific">Sagittula salina</name>
    <dbReference type="NCBI Taxonomy" id="2820268"/>
    <lineage>
        <taxon>Bacteria</taxon>
        <taxon>Pseudomonadati</taxon>
        <taxon>Pseudomonadota</taxon>
        <taxon>Alphaproteobacteria</taxon>
        <taxon>Rhodobacterales</taxon>
        <taxon>Roseobacteraceae</taxon>
        <taxon>Sagittula</taxon>
    </lineage>
</organism>
<evidence type="ECO:0000256" key="4">
    <source>
        <dbReference type="ARBA" id="ARBA00022630"/>
    </source>
</evidence>
<comment type="similarity">
    <text evidence="2 7">Belongs to the acyl-CoA dehydrogenase family.</text>
</comment>
<dbReference type="InterPro" id="IPR046373">
    <property type="entry name" value="Acyl-CoA_Oxase/DH_mid-dom_sf"/>
</dbReference>
<dbReference type="InterPro" id="IPR050741">
    <property type="entry name" value="Acyl-CoA_dehydrogenase"/>
</dbReference>
<dbReference type="InterPro" id="IPR009100">
    <property type="entry name" value="AcylCoA_DH/oxidase_NM_dom_sf"/>
</dbReference>
<dbReference type="Pfam" id="PF02771">
    <property type="entry name" value="Acyl-CoA_dh_N"/>
    <property type="match status" value="1"/>
</dbReference>
<dbReference type="Gene3D" id="1.10.540.10">
    <property type="entry name" value="Acyl-CoA dehydrogenase/oxidase, N-terminal domain"/>
    <property type="match status" value="1"/>
</dbReference>
<keyword evidence="6 7" id="KW-0560">Oxidoreductase</keyword>
<keyword evidence="5 7" id="KW-0274">FAD</keyword>